<evidence type="ECO:0000313" key="2">
    <source>
        <dbReference type="EMBL" id="CAE7332373.1"/>
    </source>
</evidence>
<dbReference type="EMBL" id="CAJNIZ010012281">
    <property type="protein sequence ID" value="CAE7332373.1"/>
    <property type="molecule type" value="Genomic_DNA"/>
</dbReference>
<feature type="non-terminal residue" evidence="2">
    <location>
        <position position="417"/>
    </location>
</feature>
<proteinExistence type="predicted"/>
<feature type="compositionally biased region" description="Basic and acidic residues" evidence="1">
    <location>
        <begin position="53"/>
        <end position="83"/>
    </location>
</feature>
<accession>A0A812P1N2</accession>
<feature type="compositionally biased region" description="Basic and acidic residues" evidence="1">
    <location>
        <begin position="149"/>
        <end position="158"/>
    </location>
</feature>
<dbReference type="AlphaFoldDB" id="A0A812P1N2"/>
<feature type="compositionally biased region" description="Basic and acidic residues" evidence="1">
    <location>
        <begin position="269"/>
        <end position="300"/>
    </location>
</feature>
<name>A0A812P1N2_SYMPI</name>
<gene>
    <name evidence="2" type="ORF">SPIL2461_LOCUS7743</name>
</gene>
<comment type="caution">
    <text evidence="2">The sequence shown here is derived from an EMBL/GenBank/DDBJ whole genome shotgun (WGS) entry which is preliminary data.</text>
</comment>
<feature type="region of interest" description="Disordered" evidence="1">
    <location>
        <begin position="356"/>
        <end position="375"/>
    </location>
</feature>
<evidence type="ECO:0000256" key="1">
    <source>
        <dbReference type="SAM" id="MobiDB-lite"/>
    </source>
</evidence>
<keyword evidence="3" id="KW-1185">Reference proteome</keyword>
<protein>
    <submittedName>
        <fullName evidence="2">Uncharacterized protein</fullName>
    </submittedName>
</protein>
<reference evidence="2" key="1">
    <citation type="submission" date="2021-02" db="EMBL/GenBank/DDBJ databases">
        <authorList>
            <person name="Dougan E. K."/>
            <person name="Rhodes N."/>
            <person name="Thang M."/>
            <person name="Chan C."/>
        </authorList>
    </citation>
    <scope>NUCLEOTIDE SEQUENCE</scope>
</reference>
<evidence type="ECO:0000313" key="3">
    <source>
        <dbReference type="Proteomes" id="UP000649617"/>
    </source>
</evidence>
<feature type="region of interest" description="Disordered" evidence="1">
    <location>
        <begin position="1"/>
        <end position="226"/>
    </location>
</feature>
<dbReference type="Proteomes" id="UP000649617">
    <property type="component" value="Unassembled WGS sequence"/>
</dbReference>
<feature type="region of interest" description="Disordered" evidence="1">
    <location>
        <begin position="269"/>
        <end position="307"/>
    </location>
</feature>
<organism evidence="2 3">
    <name type="scientific">Symbiodinium pilosum</name>
    <name type="common">Dinoflagellate</name>
    <dbReference type="NCBI Taxonomy" id="2952"/>
    <lineage>
        <taxon>Eukaryota</taxon>
        <taxon>Sar</taxon>
        <taxon>Alveolata</taxon>
        <taxon>Dinophyceae</taxon>
        <taxon>Suessiales</taxon>
        <taxon>Symbiodiniaceae</taxon>
        <taxon>Symbiodinium</taxon>
    </lineage>
</organism>
<feature type="compositionally biased region" description="Basic residues" evidence="1">
    <location>
        <begin position="1"/>
        <end position="10"/>
    </location>
</feature>
<feature type="compositionally biased region" description="Pro residues" evidence="1">
    <location>
        <begin position="28"/>
        <end position="37"/>
    </location>
</feature>
<sequence length="417" mass="45493">ERPKPSKRAPSKPSKPSKPAPSKHIPAEPAPSKPASPDPGHSDDDAVLAQEKANLEEQIAKINARMEARGNKRQVKHEGDAPPRKKSATAPSNAPPEAPEPAALKRQGANVFPTRSSSSLDQPKPKPSLRGPSDADASRPVAAPLRMGGRKEMSRSDSCRSITPTLRESAEGSASSGDEDENEWDPAGRKTARTEALNSGRWGVVYDPKTGRASTAGKKKGAAGGEAAVQLYKDVDNREAMTKMLIAAGFSKAPWKYKYNTKKLQHWVEKEWTETNSKLRREGSRREVSTDERDLPSEGEKDMDDEAELPEDLEEPNDADDADGAKPFDVAEETIDSVEKAMNDILGRIAKMHDNASKFRPPYNPDPKPTHERKSVEENIKKASIELSATGYALDVEIRTIKAGTISYIDFMAITIC</sequence>